<dbReference type="PANTHER" id="PTHR12815:SF18">
    <property type="entry name" value="SORTING AND ASSEMBLY MACHINERY COMPONENT 50 HOMOLOG"/>
    <property type="match status" value="1"/>
</dbReference>
<dbReference type="RefSeq" id="XP_015185402.1">
    <property type="nucleotide sequence ID" value="XM_015329916.1"/>
</dbReference>
<name>A0ABM1IYW5_POLDO</name>
<evidence type="ECO:0000256" key="3">
    <source>
        <dbReference type="ARBA" id="ARBA00022452"/>
    </source>
</evidence>
<evidence type="ECO:0000256" key="1">
    <source>
        <dbReference type="ARBA" id="ARBA00004374"/>
    </source>
</evidence>
<proteinExistence type="inferred from homology"/>
<reference evidence="8" key="1">
    <citation type="submission" date="2025-08" db="UniProtKB">
        <authorList>
            <consortium name="RefSeq"/>
        </authorList>
    </citation>
    <scope>IDENTIFICATION</scope>
    <source>
        <tissue evidence="8">Whole body</tissue>
    </source>
</reference>
<sequence length="482" mass="53513">MGTVHAKDLGTSKNMGQRFTSKKMHSAYNNTQHDFEKKKNVQTKMVDLQAIKARVDKIHIDGLGRTKDDIIKSQVSELFKAHDFQDVIVRAHKVRGKLEALGCFKNIGIFIDISEGPNATPEGVEVTFTVREMSRLMGSINTMVGNNEGSILIGAKAPNIFGRGEKAQVEYSYGNKSSSNINISTIKPFINDWLHTILTGSIYSTSSNFPWSGYTERDNGLLLDIAWYTGAINTLKHNFQYEAAFRQVSCSRQSSFSVREQCGPSLKSSLKHICSIDKRDARLFPTRGNFIQFSSEIAGLGGDIGFIKNELMMQSNWSPHKYLTFQVAAQAGLLRSINNEMKISIIDHFFLGGPLNVRGFDMRGCGPRSEGNATGGDVYWSAALHAYTPLPFRPGRNGFGDLFKLHGFINGGNLSNFTPKLANNYKENMKIFTDNVRCSVGGGIAMELGNAARIELNVIMPLLFVRSDVLRQFQFGIGVQYL</sequence>
<evidence type="ECO:0000259" key="6">
    <source>
        <dbReference type="Pfam" id="PF01103"/>
    </source>
</evidence>
<evidence type="ECO:0000256" key="2">
    <source>
        <dbReference type="ARBA" id="ARBA00010913"/>
    </source>
</evidence>
<organism evidence="7 8">
    <name type="scientific">Polistes dominula</name>
    <name type="common">European paper wasp</name>
    <name type="synonym">Vespa dominula</name>
    <dbReference type="NCBI Taxonomy" id="743375"/>
    <lineage>
        <taxon>Eukaryota</taxon>
        <taxon>Metazoa</taxon>
        <taxon>Ecdysozoa</taxon>
        <taxon>Arthropoda</taxon>
        <taxon>Hexapoda</taxon>
        <taxon>Insecta</taxon>
        <taxon>Pterygota</taxon>
        <taxon>Neoptera</taxon>
        <taxon>Endopterygota</taxon>
        <taxon>Hymenoptera</taxon>
        <taxon>Apocrita</taxon>
        <taxon>Aculeata</taxon>
        <taxon>Vespoidea</taxon>
        <taxon>Vespidae</taxon>
        <taxon>Polistinae</taxon>
        <taxon>Polistini</taxon>
        <taxon>Polistes</taxon>
    </lineage>
</organism>
<dbReference type="Gene3D" id="2.40.160.50">
    <property type="entry name" value="membrane protein fhac: a member of the omp85/tpsb transporter family"/>
    <property type="match status" value="1"/>
</dbReference>
<gene>
    <name evidence="8" type="primary">LOC107071166</name>
</gene>
<dbReference type="InterPro" id="IPR000184">
    <property type="entry name" value="Bac_surfAg_D15"/>
</dbReference>
<protein>
    <submittedName>
        <fullName evidence="8">Sorting and assembly machinery component 50 homolog</fullName>
    </submittedName>
</protein>
<dbReference type="Pfam" id="PF01103">
    <property type="entry name" value="Omp85"/>
    <property type="match status" value="1"/>
</dbReference>
<dbReference type="InterPro" id="IPR039910">
    <property type="entry name" value="D15-like"/>
</dbReference>
<feature type="domain" description="Bacterial surface antigen (D15)" evidence="6">
    <location>
        <begin position="159"/>
        <end position="479"/>
    </location>
</feature>
<dbReference type="PANTHER" id="PTHR12815">
    <property type="entry name" value="SORTING AND ASSEMBLY MACHINERY SAMM50 PROTEIN FAMILY MEMBER"/>
    <property type="match status" value="1"/>
</dbReference>
<comment type="similarity">
    <text evidence="2">Belongs to the SAM50/omp85 family.</text>
</comment>
<keyword evidence="5" id="KW-0472">Membrane</keyword>
<keyword evidence="4" id="KW-0812">Transmembrane</keyword>
<evidence type="ECO:0000313" key="8">
    <source>
        <dbReference type="RefSeq" id="XP_015185402.1"/>
    </source>
</evidence>
<evidence type="ECO:0000313" key="7">
    <source>
        <dbReference type="Proteomes" id="UP000694924"/>
    </source>
</evidence>
<dbReference type="Proteomes" id="UP000694924">
    <property type="component" value="Unplaced"/>
</dbReference>
<dbReference type="GeneID" id="107071166"/>
<evidence type="ECO:0000256" key="4">
    <source>
        <dbReference type="ARBA" id="ARBA00022692"/>
    </source>
</evidence>
<keyword evidence="7" id="KW-1185">Reference proteome</keyword>
<comment type="subcellular location">
    <subcellularLocation>
        <location evidence="1">Mitochondrion outer membrane</location>
        <topology evidence="1">Multi-pass membrane protein</topology>
    </subcellularLocation>
</comment>
<keyword evidence="3" id="KW-1134">Transmembrane beta strand</keyword>
<accession>A0ABM1IYW5</accession>
<evidence type="ECO:0000256" key="5">
    <source>
        <dbReference type="ARBA" id="ARBA00023136"/>
    </source>
</evidence>